<dbReference type="Gene3D" id="3.40.50.10770">
    <property type="entry name" value="Hypothetical protein VC1899 like domain (Restriction endonuclease-like)"/>
    <property type="match status" value="1"/>
</dbReference>
<dbReference type="CDD" id="cd09742">
    <property type="entry name" value="Csm6_III-A"/>
    <property type="match status" value="1"/>
</dbReference>
<organism evidence="2 3">
    <name type="scientific">Vasconcelosia minhoensis LEGE 07310</name>
    <dbReference type="NCBI Taxonomy" id="915328"/>
    <lineage>
        <taxon>Bacteria</taxon>
        <taxon>Bacillati</taxon>
        <taxon>Cyanobacteriota</taxon>
        <taxon>Cyanophyceae</taxon>
        <taxon>Nodosilineales</taxon>
        <taxon>Cymatolegaceae</taxon>
        <taxon>Vasconcelosia</taxon>
        <taxon>Vasconcelosia minhoensis</taxon>
    </lineage>
</organism>
<dbReference type="Gene3D" id="1.10.196.30">
    <property type="match status" value="1"/>
</dbReference>
<dbReference type="Proteomes" id="UP000636505">
    <property type="component" value="Unassembled WGS sequence"/>
</dbReference>
<evidence type="ECO:0000313" key="2">
    <source>
        <dbReference type="EMBL" id="MBE9079040.1"/>
    </source>
</evidence>
<name>A0A8J7DP36_9CYAN</name>
<sequence>MTRTVLVSTVGTSLLTNQINRAEAAEKDWYGRLRDAANLAPDQTPEAVLAIIDTLKSRASQKLVQSSVAQIRAASAELNGVYGYYQEQLQQGSQDMNLLIATDTAQGQEAANLVKDFLEQQGINTQIIMPKGFSTENTEKFTEGIDQLISRFESELPGYKESGYQVCFNLVGSFKSLQGYLNTIGMFYADEIIYIFEGQGSEVIKIPRLPIAIDQSAIEPFAVQFALMEAGFDAERAELEGIQEALIYPIENDVTLSEWGKLIWKQAKKESLSGSLLGFPYLKYESSFIQDYKTQAKQAERVKLQETLARVSGLLIESNGSLAALRKDGGIQYKDYRNADVGHFRVSLELRVSCLIENGLLSLRRYGTHDHVERSEGVR</sequence>
<proteinExistence type="predicted"/>
<gene>
    <name evidence="2" type="ORF">IQ241_17340</name>
</gene>
<evidence type="ECO:0000313" key="3">
    <source>
        <dbReference type="Proteomes" id="UP000636505"/>
    </source>
</evidence>
<dbReference type="Pfam" id="PF09651">
    <property type="entry name" value="Cas_APE2256"/>
    <property type="match status" value="1"/>
</dbReference>
<evidence type="ECO:0000259" key="1">
    <source>
        <dbReference type="Pfam" id="PF09651"/>
    </source>
</evidence>
<dbReference type="NCBIfam" id="TIGR02619">
    <property type="entry name" value="putative CRISPR-associated protein, APE2256 family"/>
    <property type="match status" value="1"/>
</dbReference>
<dbReference type="RefSeq" id="WP_193909564.1">
    <property type="nucleotide sequence ID" value="NZ_JADEXG010000045.1"/>
</dbReference>
<keyword evidence="3" id="KW-1185">Reference proteome</keyword>
<protein>
    <submittedName>
        <fullName evidence="2">Putative CRISPR-associated protein</fullName>
    </submittedName>
</protein>
<comment type="caution">
    <text evidence="2">The sequence shown here is derived from an EMBL/GenBank/DDBJ whole genome shotgun (WGS) entry which is preliminary data.</text>
</comment>
<reference evidence="2" key="1">
    <citation type="submission" date="2020-10" db="EMBL/GenBank/DDBJ databases">
        <authorList>
            <person name="Castelo-Branco R."/>
            <person name="Eusebio N."/>
            <person name="Adriana R."/>
            <person name="Vieira A."/>
            <person name="Brugerolle De Fraissinette N."/>
            <person name="Rezende De Castro R."/>
            <person name="Schneider M.P."/>
            <person name="Vasconcelos V."/>
            <person name="Leao P.N."/>
        </authorList>
    </citation>
    <scope>NUCLEOTIDE SEQUENCE</scope>
    <source>
        <strain evidence="2">LEGE 07310</strain>
    </source>
</reference>
<dbReference type="InterPro" id="IPR013442">
    <property type="entry name" value="SSO1393-like"/>
</dbReference>
<dbReference type="EMBL" id="JADEXG010000045">
    <property type="protein sequence ID" value="MBE9079040.1"/>
    <property type="molecule type" value="Genomic_DNA"/>
</dbReference>
<dbReference type="AlphaFoldDB" id="A0A8J7DP36"/>
<feature type="domain" description="CRISPR system ring nuclease SSO1393-like" evidence="1">
    <location>
        <begin position="73"/>
        <end position="209"/>
    </location>
</feature>
<accession>A0A8J7DP36</accession>